<evidence type="ECO:0000256" key="4">
    <source>
        <dbReference type="HAMAP-Rule" id="MF_00434"/>
    </source>
</evidence>
<evidence type="ECO:0000256" key="1">
    <source>
        <dbReference type="ARBA" id="ARBA00001554"/>
    </source>
</evidence>
<dbReference type="EC" id="4.2.1.96" evidence="4"/>
<protein>
    <recommendedName>
        <fullName evidence="4">Putative pterin-4-alpha-carbinolamine dehydratase</fullName>
        <shortName evidence="4">PHS</shortName>
        <ecNumber evidence="4">4.2.1.96</ecNumber>
    </recommendedName>
    <alternativeName>
        <fullName evidence="4">4-alpha-hydroxy-tetrahydropterin dehydratase</fullName>
    </alternativeName>
    <alternativeName>
        <fullName evidence="4">Pterin carbinolamine dehydratase</fullName>
        <shortName evidence="4">PCD</shortName>
    </alternativeName>
</protein>
<name>A0AAU8A4M8_9BURK</name>
<comment type="catalytic activity">
    <reaction evidence="1 4">
        <text>(4aS,6R)-4a-hydroxy-L-erythro-5,6,7,8-tetrahydrobiopterin = (6R)-L-erythro-6,7-dihydrobiopterin + H2O</text>
        <dbReference type="Rhea" id="RHEA:11920"/>
        <dbReference type="ChEBI" id="CHEBI:15377"/>
        <dbReference type="ChEBI" id="CHEBI:15642"/>
        <dbReference type="ChEBI" id="CHEBI:43120"/>
        <dbReference type="EC" id="4.2.1.96"/>
    </reaction>
</comment>
<dbReference type="InterPro" id="IPR036428">
    <property type="entry name" value="PCD_sf"/>
</dbReference>
<accession>A0AAU8A4M8</accession>
<evidence type="ECO:0000313" key="5">
    <source>
        <dbReference type="EMBL" id="XCC58511.1"/>
    </source>
</evidence>
<evidence type="ECO:0000256" key="2">
    <source>
        <dbReference type="ARBA" id="ARBA00006472"/>
    </source>
</evidence>
<dbReference type="PANTHER" id="PTHR12599">
    <property type="entry name" value="PTERIN-4-ALPHA-CARBINOLAMINE DEHYDRATASE"/>
    <property type="match status" value="1"/>
</dbReference>
<dbReference type="SUPFAM" id="SSF55248">
    <property type="entry name" value="PCD-like"/>
    <property type="match status" value="1"/>
</dbReference>
<organism evidence="5">
    <name type="scientific">Polynucleobacter sp. UK-FUSCHL-C3</name>
    <dbReference type="NCBI Taxonomy" id="2955208"/>
    <lineage>
        <taxon>Bacteria</taxon>
        <taxon>Pseudomonadati</taxon>
        <taxon>Pseudomonadota</taxon>
        <taxon>Betaproteobacteria</taxon>
        <taxon>Burkholderiales</taxon>
        <taxon>Burkholderiaceae</taxon>
        <taxon>Polynucleobacter</taxon>
    </lineage>
</organism>
<gene>
    <name evidence="5" type="ORF">NKE59_04295</name>
</gene>
<dbReference type="Gene3D" id="3.30.1360.20">
    <property type="entry name" value="Transcriptional coactivator/pterin dehydratase"/>
    <property type="match status" value="1"/>
</dbReference>
<reference evidence="5" key="1">
    <citation type="submission" date="2022-06" db="EMBL/GenBank/DDBJ databases">
        <title>New Polynucleobacter species.</title>
        <authorList>
            <person name="Hahn M.W."/>
        </authorList>
    </citation>
    <scope>NUCLEOTIDE SEQUENCE</scope>
    <source>
        <strain evidence="5">UK-FUSCHL-C3</strain>
    </source>
</reference>
<dbReference type="GO" id="GO:0006729">
    <property type="term" value="P:tetrahydrobiopterin biosynthetic process"/>
    <property type="evidence" value="ECO:0007669"/>
    <property type="project" value="InterPro"/>
</dbReference>
<dbReference type="PANTHER" id="PTHR12599:SF0">
    <property type="entry name" value="PTERIN-4-ALPHA-CARBINOLAMINE DEHYDRATASE"/>
    <property type="match status" value="1"/>
</dbReference>
<proteinExistence type="inferred from homology"/>
<comment type="similarity">
    <text evidence="2 4">Belongs to the pterin-4-alpha-carbinolamine dehydratase family.</text>
</comment>
<dbReference type="RefSeq" id="WP_353439763.1">
    <property type="nucleotide sequence ID" value="NZ_CP099959.1"/>
</dbReference>
<sequence length="100" mass="11453">MAALLNDHERSILKTELANWAVVPKRDAITRTYSFKDFKSAFAFMTQCALHAEAMNHHPEWFNVWNRVEVTLSTHDAGGLTQRDIELARAMDRCAAQHLI</sequence>
<evidence type="ECO:0000256" key="3">
    <source>
        <dbReference type="ARBA" id="ARBA00023239"/>
    </source>
</evidence>
<dbReference type="InterPro" id="IPR001533">
    <property type="entry name" value="Pterin_deHydtase"/>
</dbReference>
<dbReference type="GO" id="GO:0008124">
    <property type="term" value="F:4-alpha-hydroxytetrahydrobiopterin dehydratase activity"/>
    <property type="evidence" value="ECO:0007669"/>
    <property type="project" value="UniProtKB-UniRule"/>
</dbReference>
<dbReference type="AlphaFoldDB" id="A0AAU8A4M8"/>
<dbReference type="EMBL" id="CP099959">
    <property type="protein sequence ID" value="XCC58511.1"/>
    <property type="molecule type" value="Genomic_DNA"/>
</dbReference>
<keyword evidence="3 4" id="KW-0456">Lyase</keyword>
<dbReference type="CDD" id="cd00914">
    <property type="entry name" value="PCD_DCoH_subfamily_b"/>
    <property type="match status" value="1"/>
</dbReference>
<dbReference type="Pfam" id="PF01329">
    <property type="entry name" value="Pterin_4a"/>
    <property type="match status" value="1"/>
</dbReference>
<dbReference type="HAMAP" id="MF_00434">
    <property type="entry name" value="Pterin_4_alpha"/>
    <property type="match status" value="1"/>
</dbReference>
<dbReference type="NCBIfam" id="NF002018">
    <property type="entry name" value="PRK00823.1-3"/>
    <property type="match status" value="1"/>
</dbReference>